<dbReference type="InterPro" id="IPR045077">
    <property type="entry name" value="L3_arc_euk"/>
</dbReference>
<dbReference type="Gene3D" id="3.30.1430.10">
    <property type="match status" value="1"/>
</dbReference>
<dbReference type="OrthoDB" id="1611972at2759"/>
<dbReference type="Pfam" id="PF00297">
    <property type="entry name" value="Ribosomal_L3"/>
    <property type="match status" value="1"/>
</dbReference>
<protein>
    <recommendedName>
        <fullName evidence="4">Large ribosomal subunit protein uL3</fullName>
    </recommendedName>
    <alternativeName>
        <fullName evidence="5">60S ribosomal protein L3</fullName>
    </alternativeName>
</protein>
<keyword evidence="3" id="KW-0687">Ribonucleoprotein</keyword>
<evidence type="ECO:0000313" key="6">
    <source>
        <dbReference type="EMBL" id="KAH3675036.1"/>
    </source>
</evidence>
<name>A0A9P8TE53_9ASCO</name>
<dbReference type="GO" id="GO:0003735">
    <property type="term" value="F:structural constituent of ribosome"/>
    <property type="evidence" value="ECO:0007669"/>
    <property type="project" value="InterPro"/>
</dbReference>
<organism evidence="6 7">
    <name type="scientific">Wickerhamomyces mucosus</name>
    <dbReference type="NCBI Taxonomy" id="1378264"/>
    <lineage>
        <taxon>Eukaryota</taxon>
        <taxon>Fungi</taxon>
        <taxon>Dikarya</taxon>
        <taxon>Ascomycota</taxon>
        <taxon>Saccharomycotina</taxon>
        <taxon>Saccharomycetes</taxon>
        <taxon>Phaffomycetales</taxon>
        <taxon>Wickerhamomycetaceae</taxon>
        <taxon>Wickerhamomyces</taxon>
    </lineage>
</organism>
<dbReference type="InterPro" id="IPR000597">
    <property type="entry name" value="Ribosomal_uL3"/>
</dbReference>
<dbReference type="FunFam" id="2.40.30.10:FF:000079">
    <property type="entry name" value="60S ribosomal protein L3"/>
    <property type="match status" value="1"/>
</dbReference>
<dbReference type="InterPro" id="IPR009000">
    <property type="entry name" value="Transl_B-barrel_sf"/>
</dbReference>
<dbReference type="SUPFAM" id="SSF50447">
    <property type="entry name" value="Translation proteins"/>
    <property type="match status" value="1"/>
</dbReference>
<reference evidence="6" key="2">
    <citation type="submission" date="2021-01" db="EMBL/GenBank/DDBJ databases">
        <authorList>
            <person name="Schikora-Tamarit M.A."/>
        </authorList>
    </citation>
    <scope>NUCLEOTIDE SEQUENCE</scope>
    <source>
        <strain evidence="6">CBS6341</strain>
    </source>
</reference>
<keyword evidence="2" id="KW-0689">Ribosomal protein</keyword>
<evidence type="ECO:0000256" key="5">
    <source>
        <dbReference type="ARBA" id="ARBA00035354"/>
    </source>
</evidence>
<dbReference type="InterPro" id="IPR044892">
    <property type="entry name" value="Ribosomal_L3_dom_3_arc_sf"/>
</dbReference>
<dbReference type="EMBL" id="JAEUBF010000782">
    <property type="protein sequence ID" value="KAH3675036.1"/>
    <property type="molecule type" value="Genomic_DNA"/>
</dbReference>
<dbReference type="Gene3D" id="2.40.30.10">
    <property type="entry name" value="Translation factors"/>
    <property type="match status" value="1"/>
</dbReference>
<dbReference type="GO" id="GO:0006412">
    <property type="term" value="P:translation"/>
    <property type="evidence" value="ECO:0007669"/>
    <property type="project" value="InterPro"/>
</dbReference>
<reference evidence="6" key="1">
    <citation type="journal article" date="2021" name="Open Biol.">
        <title>Shared evolutionary footprints suggest mitochondrial oxidative damage underlies multiple complex I losses in fungi.</title>
        <authorList>
            <person name="Schikora-Tamarit M.A."/>
            <person name="Marcet-Houben M."/>
            <person name="Nosek J."/>
            <person name="Gabaldon T."/>
        </authorList>
    </citation>
    <scope>NUCLEOTIDE SEQUENCE</scope>
    <source>
        <strain evidence="6">CBS6341</strain>
    </source>
</reference>
<evidence type="ECO:0000256" key="3">
    <source>
        <dbReference type="ARBA" id="ARBA00023274"/>
    </source>
</evidence>
<dbReference type="FunFam" id="4.10.960.10:FF:000002">
    <property type="entry name" value="60S ribosomal protein L3"/>
    <property type="match status" value="1"/>
</dbReference>
<comment type="similarity">
    <text evidence="1">Belongs to the universal ribosomal protein uL3 family.</text>
</comment>
<evidence type="ECO:0000313" key="7">
    <source>
        <dbReference type="Proteomes" id="UP000769528"/>
    </source>
</evidence>
<dbReference type="FunFam" id="4.10.960.10:FF:000001">
    <property type="entry name" value="60S ribosomal protein L3"/>
    <property type="match status" value="1"/>
</dbReference>
<proteinExistence type="inferred from homology"/>
<dbReference type="PANTHER" id="PTHR11363:SF5">
    <property type="entry name" value="LARGE RIBOSOMAL SUBUNIT PROTEIN UL3"/>
    <property type="match status" value="1"/>
</dbReference>
<evidence type="ECO:0000256" key="4">
    <source>
        <dbReference type="ARBA" id="ARBA00035243"/>
    </source>
</evidence>
<keyword evidence="7" id="KW-1185">Reference proteome</keyword>
<dbReference type="GO" id="GO:0003723">
    <property type="term" value="F:RNA binding"/>
    <property type="evidence" value="ECO:0007669"/>
    <property type="project" value="TreeGrafter"/>
</dbReference>
<evidence type="ECO:0000256" key="2">
    <source>
        <dbReference type="ARBA" id="ARBA00022980"/>
    </source>
</evidence>
<dbReference type="Proteomes" id="UP000769528">
    <property type="component" value="Unassembled WGS sequence"/>
</dbReference>
<comment type="caution">
    <text evidence="6">The sequence shown here is derived from an EMBL/GenBank/DDBJ whole genome shotgun (WGS) entry which is preliminary data.</text>
</comment>
<sequence>MSHRKYEAPRHGHLGFLPRKRAASIRGRVKAFPKDDKSKPVHLTAFLGYKAGMTTIVRDLDRPGSKMHKREVVEAVSVVDTPPVVVVGVVGYVETPRGLRSLTTVWAEHLSDEVKRRFYKNWYKSKKKAFTKYASKYANQNGEQIDRELARITKYATVVRVLVHTQIKKTPLSQKKAHLAEIQINGGSIEDKVNWAKENFEKTVSVDSVVEQNENIDVIAVTKGHGFEGVTHRWGTKKLPRKTHRGLRKVACIGAWHPAHVNWTVARAGQNGYHSRTSINHKVFRVGKGDDEANAATEFDRTKKTITPLGGFVRYGEVKNDFVILKGSIPGTRKRIVTLRKSLYTQTSRRALEQVQLKWIDTASKFGKGRFQTPAEKAAFLGTLKKDLEN</sequence>
<dbReference type="AlphaFoldDB" id="A0A9P8TE53"/>
<dbReference type="FunFam" id="3.30.1430.10:FF:000001">
    <property type="entry name" value="60S ribosomal protein L3"/>
    <property type="match status" value="1"/>
</dbReference>
<gene>
    <name evidence="6" type="ORF">WICMUC_002868</name>
</gene>
<accession>A0A9P8TE53</accession>
<dbReference type="FunFam" id="2.40.30.10:FF:000351">
    <property type="entry name" value="Ribosomal protein L3"/>
    <property type="match status" value="1"/>
</dbReference>
<dbReference type="Gene3D" id="4.10.960.10">
    <property type="entry name" value="Ribosomal protein L3, domain 3"/>
    <property type="match status" value="1"/>
</dbReference>
<evidence type="ECO:0000256" key="1">
    <source>
        <dbReference type="ARBA" id="ARBA00006540"/>
    </source>
</evidence>
<dbReference type="PANTHER" id="PTHR11363">
    <property type="entry name" value="60S RIBOSOMAL PROTEIN L3-RELATED"/>
    <property type="match status" value="1"/>
</dbReference>
<dbReference type="GO" id="GO:0022625">
    <property type="term" value="C:cytosolic large ribosomal subunit"/>
    <property type="evidence" value="ECO:0007669"/>
    <property type="project" value="TreeGrafter"/>
</dbReference>